<keyword evidence="1" id="KW-0472">Membrane</keyword>
<dbReference type="KEGG" id="mts:MTES_0973"/>
<reference evidence="2 3" key="1">
    <citation type="journal article" date="2011" name="J. Bacteriol.">
        <title>Genome sequence of Microbacterium testaceum StLB037, an N-acylhomoserine lactone-degrading bacterium isolated from potato leaves.</title>
        <authorList>
            <person name="Morohoshi T."/>
            <person name="Wang W.-Z."/>
            <person name="Someya N."/>
            <person name="Ikeda T."/>
        </authorList>
    </citation>
    <scope>NUCLEOTIDE SEQUENCE [LARGE SCALE GENOMIC DNA]</scope>
    <source>
        <strain evidence="2 3">StLB037</strain>
    </source>
</reference>
<organism evidence="2 3">
    <name type="scientific">Microbacterium testaceum (strain StLB037)</name>
    <dbReference type="NCBI Taxonomy" id="979556"/>
    <lineage>
        <taxon>Bacteria</taxon>
        <taxon>Bacillati</taxon>
        <taxon>Actinomycetota</taxon>
        <taxon>Actinomycetes</taxon>
        <taxon>Micrococcales</taxon>
        <taxon>Microbacteriaceae</taxon>
        <taxon>Microbacterium</taxon>
    </lineage>
</organism>
<evidence type="ECO:0000256" key="1">
    <source>
        <dbReference type="SAM" id="Phobius"/>
    </source>
</evidence>
<dbReference type="HOGENOM" id="CLU_1325117_0_0_11"/>
<name>E8NF83_MICTS</name>
<gene>
    <name evidence="2" type="ordered locus">MTES_0973</name>
</gene>
<evidence type="ECO:0000313" key="3">
    <source>
        <dbReference type="Proteomes" id="UP000008975"/>
    </source>
</evidence>
<dbReference type="Proteomes" id="UP000008975">
    <property type="component" value="Chromosome"/>
</dbReference>
<sequence>MARVGGRNAWIAWPAGIICTVVVAVLIVLALPGVPGAVTFVGDTLRAARSAPTATPEPSRTPAATCGELYTPELWSSLVWSRDNLLTQRRTPAASTPEAVAASGATVVVTCHWRGRAGRSLETTVSTVTPEGASAVQATLSSQGFGCQVSGDTAHCERASGGVVEVHDLRGDRWVSSTLTNWMPDDYAAVVASCAFGEEPVSGRSTR</sequence>
<protein>
    <submittedName>
        <fullName evidence="2">Uncharacterized protein</fullName>
    </submittedName>
</protein>
<proteinExistence type="predicted"/>
<dbReference type="RefSeq" id="WP_013584064.1">
    <property type="nucleotide sequence ID" value="NC_015125.1"/>
</dbReference>
<keyword evidence="1" id="KW-1133">Transmembrane helix</keyword>
<evidence type="ECO:0000313" key="2">
    <source>
        <dbReference type="EMBL" id="BAJ73937.1"/>
    </source>
</evidence>
<dbReference type="OrthoDB" id="5071683at2"/>
<feature type="transmembrane region" description="Helical" evidence="1">
    <location>
        <begin position="12"/>
        <end position="31"/>
    </location>
</feature>
<dbReference type="AlphaFoldDB" id="E8NF83"/>
<reference key="2">
    <citation type="submission" date="2011-02" db="EMBL/GenBank/DDBJ databases">
        <title>Genome sequence of Microbacterium testaceum StLB037.</title>
        <authorList>
            <person name="Morohoshi T."/>
            <person name="Wang W.Z."/>
            <person name="Someya N."/>
            <person name="Ikeda T."/>
        </authorList>
    </citation>
    <scope>NUCLEOTIDE SEQUENCE</scope>
    <source>
        <strain>StLB037</strain>
    </source>
</reference>
<keyword evidence="1" id="KW-0812">Transmembrane</keyword>
<accession>E8NF83</accession>
<dbReference type="STRING" id="979556.MTES_0973"/>
<dbReference type="EMBL" id="AP012052">
    <property type="protein sequence ID" value="BAJ73937.1"/>
    <property type="molecule type" value="Genomic_DNA"/>
</dbReference>